<keyword evidence="3" id="KW-0963">Cytoplasm</keyword>
<evidence type="ECO:0000256" key="1">
    <source>
        <dbReference type="ARBA" id="ARBA00004496"/>
    </source>
</evidence>
<organism evidence="16 17">
    <name type="scientific">Candidatus Shapirobacteria bacterium CG03_land_8_20_14_0_80_35_14</name>
    <dbReference type="NCBI Taxonomy" id="1974878"/>
    <lineage>
        <taxon>Bacteria</taxon>
        <taxon>Candidatus Shapironibacteriota</taxon>
    </lineage>
</organism>
<keyword evidence="6" id="KW-0133">Cell shape</keyword>
<evidence type="ECO:0000256" key="7">
    <source>
        <dbReference type="ARBA" id="ARBA00022984"/>
    </source>
</evidence>
<evidence type="ECO:0000256" key="10">
    <source>
        <dbReference type="ARBA" id="ARBA00038367"/>
    </source>
</evidence>
<evidence type="ECO:0000256" key="9">
    <source>
        <dbReference type="ARBA" id="ARBA00023316"/>
    </source>
</evidence>
<evidence type="ECO:0000256" key="13">
    <source>
        <dbReference type="ARBA" id="ARBA00047527"/>
    </source>
</evidence>
<dbReference type="GO" id="GO:0005737">
    <property type="term" value="C:cytoplasm"/>
    <property type="evidence" value="ECO:0007669"/>
    <property type="project" value="UniProtKB-SubCell"/>
</dbReference>
<keyword evidence="4" id="KW-0132">Cell division</keyword>
<evidence type="ECO:0000256" key="6">
    <source>
        <dbReference type="ARBA" id="ARBA00022960"/>
    </source>
</evidence>
<dbReference type="AlphaFoldDB" id="A0A2M7BNJ2"/>
<dbReference type="GO" id="GO:0051301">
    <property type="term" value="P:cell division"/>
    <property type="evidence" value="ECO:0007669"/>
    <property type="project" value="UniProtKB-KW"/>
</dbReference>
<evidence type="ECO:0000256" key="12">
    <source>
        <dbReference type="ARBA" id="ARBA00039754"/>
    </source>
</evidence>
<feature type="domain" description="Enolpyruvate transferase" evidence="15">
    <location>
        <begin position="8"/>
        <end position="431"/>
    </location>
</feature>
<gene>
    <name evidence="16" type="primary">murA</name>
    <name evidence="16" type="ORF">COS53_03185</name>
</gene>
<keyword evidence="7" id="KW-0573">Peptidoglycan synthesis</keyword>
<dbReference type="EC" id="2.5.1.7" evidence="11 14"/>
<dbReference type="PANTHER" id="PTHR43783">
    <property type="entry name" value="UDP-N-ACETYLGLUCOSAMINE 1-CARBOXYVINYLTRANSFERASE"/>
    <property type="match status" value="1"/>
</dbReference>
<dbReference type="Proteomes" id="UP000229191">
    <property type="component" value="Unassembled WGS sequence"/>
</dbReference>
<evidence type="ECO:0000256" key="14">
    <source>
        <dbReference type="NCBIfam" id="TIGR01072"/>
    </source>
</evidence>
<dbReference type="InterPro" id="IPR050068">
    <property type="entry name" value="MurA_subfamily"/>
</dbReference>
<dbReference type="GO" id="GO:0008360">
    <property type="term" value="P:regulation of cell shape"/>
    <property type="evidence" value="ECO:0007669"/>
    <property type="project" value="UniProtKB-KW"/>
</dbReference>
<comment type="catalytic activity">
    <reaction evidence="13">
        <text>phosphoenolpyruvate + UDP-N-acetyl-alpha-D-glucosamine = UDP-N-acetyl-3-O-(1-carboxyvinyl)-alpha-D-glucosamine + phosphate</text>
        <dbReference type="Rhea" id="RHEA:18681"/>
        <dbReference type="ChEBI" id="CHEBI:43474"/>
        <dbReference type="ChEBI" id="CHEBI:57705"/>
        <dbReference type="ChEBI" id="CHEBI:58702"/>
        <dbReference type="ChEBI" id="CHEBI:68483"/>
        <dbReference type="EC" id="2.5.1.7"/>
    </reaction>
</comment>
<evidence type="ECO:0000256" key="4">
    <source>
        <dbReference type="ARBA" id="ARBA00022618"/>
    </source>
</evidence>
<dbReference type="GO" id="GO:0009252">
    <property type="term" value="P:peptidoglycan biosynthetic process"/>
    <property type="evidence" value="ECO:0007669"/>
    <property type="project" value="UniProtKB-UniRule"/>
</dbReference>
<dbReference type="GO" id="GO:0008760">
    <property type="term" value="F:UDP-N-acetylglucosamine 1-carboxyvinyltransferase activity"/>
    <property type="evidence" value="ECO:0007669"/>
    <property type="project" value="UniProtKB-UniRule"/>
</dbReference>
<dbReference type="NCBIfam" id="NF006873">
    <property type="entry name" value="PRK09369.1"/>
    <property type="match status" value="1"/>
</dbReference>
<dbReference type="Pfam" id="PF00275">
    <property type="entry name" value="EPSP_synthase"/>
    <property type="match status" value="1"/>
</dbReference>
<dbReference type="Gene3D" id="3.65.10.10">
    <property type="entry name" value="Enolpyruvate transferase domain"/>
    <property type="match status" value="2"/>
</dbReference>
<proteinExistence type="inferred from homology"/>
<evidence type="ECO:0000259" key="15">
    <source>
        <dbReference type="Pfam" id="PF00275"/>
    </source>
</evidence>
<dbReference type="GO" id="GO:0019277">
    <property type="term" value="P:UDP-N-acetylgalactosamine biosynthetic process"/>
    <property type="evidence" value="ECO:0007669"/>
    <property type="project" value="InterPro"/>
</dbReference>
<evidence type="ECO:0000256" key="5">
    <source>
        <dbReference type="ARBA" id="ARBA00022679"/>
    </source>
</evidence>
<comment type="caution">
    <text evidence="16">The sequence shown here is derived from an EMBL/GenBank/DDBJ whole genome shotgun (WGS) entry which is preliminary data.</text>
</comment>
<name>A0A2M7BNJ2_9BACT</name>
<accession>A0A2M7BNJ2</accession>
<protein>
    <recommendedName>
        <fullName evidence="12 14">UDP-N-acetylglucosamine 1-carboxyvinyltransferase</fullName>
        <ecNumber evidence="11 14">2.5.1.7</ecNumber>
    </recommendedName>
</protein>
<dbReference type="InterPro" id="IPR013792">
    <property type="entry name" value="RNA3'P_cycl/enolpyr_Trfase_a/b"/>
</dbReference>
<comment type="similarity">
    <text evidence="10">Belongs to the EPSP synthase family. MurA subfamily.</text>
</comment>
<evidence type="ECO:0000256" key="8">
    <source>
        <dbReference type="ARBA" id="ARBA00023306"/>
    </source>
</evidence>
<evidence type="ECO:0000256" key="11">
    <source>
        <dbReference type="ARBA" id="ARBA00039108"/>
    </source>
</evidence>
<keyword evidence="8" id="KW-0131">Cell cycle</keyword>
<dbReference type="InterPro" id="IPR036968">
    <property type="entry name" value="Enolpyruvate_Tfrase_sf"/>
</dbReference>
<comment type="pathway">
    <text evidence="2">Cell wall biogenesis; peptidoglycan biosynthesis.</text>
</comment>
<dbReference type="NCBIfam" id="TIGR01072">
    <property type="entry name" value="murA"/>
    <property type="match status" value="1"/>
</dbReference>
<dbReference type="PANTHER" id="PTHR43783:SF1">
    <property type="entry name" value="UDP-N-ACETYLGLUCOSAMINE 1-CARBOXYVINYLTRANSFERASE"/>
    <property type="match status" value="1"/>
</dbReference>
<evidence type="ECO:0000256" key="3">
    <source>
        <dbReference type="ARBA" id="ARBA00022490"/>
    </source>
</evidence>
<reference evidence="17" key="1">
    <citation type="submission" date="2017-09" db="EMBL/GenBank/DDBJ databases">
        <title>Depth-based differentiation of microbial function through sediment-hosted aquifers and enrichment of novel symbionts in the deep terrestrial subsurface.</title>
        <authorList>
            <person name="Probst A.J."/>
            <person name="Ladd B."/>
            <person name="Jarett J.K."/>
            <person name="Geller-Mcgrath D.E."/>
            <person name="Sieber C.M.K."/>
            <person name="Emerson J.B."/>
            <person name="Anantharaman K."/>
            <person name="Thomas B.C."/>
            <person name="Malmstrom R."/>
            <person name="Stieglmeier M."/>
            <person name="Klingl A."/>
            <person name="Woyke T."/>
            <person name="Ryan C.M."/>
            <person name="Banfield J.F."/>
        </authorList>
    </citation>
    <scope>NUCLEOTIDE SEQUENCE [LARGE SCALE GENOMIC DNA]</scope>
</reference>
<evidence type="ECO:0000256" key="2">
    <source>
        <dbReference type="ARBA" id="ARBA00004752"/>
    </source>
</evidence>
<sequence>MLSQYIINGGTPLNGEVFIRGAKNASYKQIIASMLTDEPVELINIPQISDVRITASIASHLGAKINEIGEHGITIQTQNITSSEIPSGTGEKSRTSFIFTGPLLARVGQITFPSPGGDKLGKRPLDRLFACLKQMNVEIVPNENSYILKTTGLIGTDYTFPKPSHTVTEVVLMTAVMANGETIIRNAAIEPEIDDLIELLNLMGSKIKRDKKNPSIIYISGVTKLHGTTHQIISDRNEAVTFACAALSTRGSVSILRINPHTISTFLKIIEKMGAKINWGKDEVLISWVKPLMATSIETEPEPGFMTDWQAVFSLVLTQAVGVSSVIERVYPNRFQHIKLLNQMGAKTKFFQPEINNTLNYYHFNPESDKPEYFHGVKIYGPAKLLPTKLVVSDLRAGATSTLAALTAQGKSTIEGVEFIERGYEKLAERLKSLGADIKYIKTK</sequence>
<dbReference type="CDD" id="cd01555">
    <property type="entry name" value="UdpNAET"/>
    <property type="match status" value="1"/>
</dbReference>
<evidence type="ECO:0000313" key="16">
    <source>
        <dbReference type="EMBL" id="PIV07042.1"/>
    </source>
</evidence>
<dbReference type="InterPro" id="IPR005750">
    <property type="entry name" value="UDP_GlcNAc_COvinyl_MurA"/>
</dbReference>
<dbReference type="EMBL" id="PEVB01000086">
    <property type="protein sequence ID" value="PIV07042.1"/>
    <property type="molecule type" value="Genomic_DNA"/>
</dbReference>
<dbReference type="InterPro" id="IPR001986">
    <property type="entry name" value="Enolpyruvate_Tfrase_dom"/>
</dbReference>
<keyword evidence="5 16" id="KW-0808">Transferase</keyword>
<dbReference type="SUPFAM" id="SSF55205">
    <property type="entry name" value="EPT/RTPC-like"/>
    <property type="match status" value="1"/>
</dbReference>
<dbReference type="GO" id="GO:0071555">
    <property type="term" value="P:cell wall organization"/>
    <property type="evidence" value="ECO:0007669"/>
    <property type="project" value="UniProtKB-KW"/>
</dbReference>
<evidence type="ECO:0000313" key="17">
    <source>
        <dbReference type="Proteomes" id="UP000229191"/>
    </source>
</evidence>
<keyword evidence="9" id="KW-0961">Cell wall biogenesis/degradation</keyword>
<comment type="subcellular location">
    <subcellularLocation>
        <location evidence="1">Cytoplasm</location>
    </subcellularLocation>
</comment>